<keyword evidence="3" id="KW-0804">Transcription</keyword>
<feature type="DNA-binding region" description="H-T-H motif" evidence="4">
    <location>
        <begin position="35"/>
        <end position="54"/>
    </location>
</feature>
<evidence type="ECO:0000256" key="1">
    <source>
        <dbReference type="ARBA" id="ARBA00023015"/>
    </source>
</evidence>
<dbReference type="InterPro" id="IPR009057">
    <property type="entry name" value="Homeodomain-like_sf"/>
</dbReference>
<dbReference type="RefSeq" id="WP_234866095.1">
    <property type="nucleotide sequence ID" value="NZ_JAKEVY010000002.1"/>
</dbReference>
<gene>
    <name evidence="6" type="ORF">L0U88_10970</name>
</gene>
<dbReference type="EMBL" id="JAKEVY010000002">
    <property type="protein sequence ID" value="MCF1715146.1"/>
    <property type="molecule type" value="Genomic_DNA"/>
</dbReference>
<evidence type="ECO:0000256" key="3">
    <source>
        <dbReference type="ARBA" id="ARBA00023163"/>
    </source>
</evidence>
<dbReference type="SUPFAM" id="SSF46689">
    <property type="entry name" value="Homeodomain-like"/>
    <property type="match status" value="1"/>
</dbReference>
<keyword evidence="7" id="KW-1185">Reference proteome</keyword>
<dbReference type="PRINTS" id="PR00455">
    <property type="entry name" value="HTHTETR"/>
</dbReference>
<dbReference type="Gene3D" id="1.10.10.60">
    <property type="entry name" value="Homeodomain-like"/>
    <property type="match status" value="1"/>
</dbReference>
<dbReference type="Pfam" id="PF00440">
    <property type="entry name" value="TetR_N"/>
    <property type="match status" value="1"/>
</dbReference>
<keyword evidence="1" id="KW-0805">Transcription regulation</keyword>
<reference evidence="6 7" key="1">
    <citation type="submission" date="2022-01" db="EMBL/GenBank/DDBJ databases">
        <title>Flavihumibacter sp. nov., isolated from sediment of a river.</title>
        <authorList>
            <person name="Liu H."/>
        </authorList>
    </citation>
    <scope>NUCLEOTIDE SEQUENCE [LARGE SCALE GENOMIC DNA]</scope>
    <source>
        <strain evidence="6 7">RY-1</strain>
    </source>
</reference>
<protein>
    <submittedName>
        <fullName evidence="6">TetR/AcrR family transcriptional regulator</fullName>
    </submittedName>
</protein>
<dbReference type="PANTHER" id="PTHR30055">
    <property type="entry name" value="HTH-TYPE TRANSCRIPTIONAL REGULATOR RUTR"/>
    <property type="match status" value="1"/>
</dbReference>
<dbReference type="Proteomes" id="UP001200145">
    <property type="component" value="Unassembled WGS sequence"/>
</dbReference>
<sequence>MSNGQTNSTELDPIRKDILHGARELFIHFGFKKTTMEDIAKKIGKSKSSLYYYFKTKEDIFEAMALEDMEQQHQNAVSSMNQYETVQDRFRSFVVSLLRHLIENNQQYSVFKAEVMENPFLIVNITEKRNAYMESFLKDLVLYGIRRGEIRELTHEEIDIWAKAINVSLKGIGSRLFLGNDQELFKDHLGFIADSLFTGITIR</sequence>
<evidence type="ECO:0000313" key="7">
    <source>
        <dbReference type="Proteomes" id="UP001200145"/>
    </source>
</evidence>
<feature type="domain" description="HTH tetR-type" evidence="5">
    <location>
        <begin position="12"/>
        <end position="72"/>
    </location>
</feature>
<dbReference type="PANTHER" id="PTHR30055:SF234">
    <property type="entry name" value="HTH-TYPE TRANSCRIPTIONAL REGULATOR BETI"/>
    <property type="match status" value="1"/>
</dbReference>
<evidence type="ECO:0000259" key="5">
    <source>
        <dbReference type="PROSITE" id="PS50977"/>
    </source>
</evidence>
<dbReference type="InterPro" id="IPR050109">
    <property type="entry name" value="HTH-type_TetR-like_transc_reg"/>
</dbReference>
<name>A0ABS9BHG7_9BACT</name>
<comment type="caution">
    <text evidence="6">The sequence shown here is derived from an EMBL/GenBank/DDBJ whole genome shotgun (WGS) entry which is preliminary data.</text>
</comment>
<evidence type="ECO:0000313" key="6">
    <source>
        <dbReference type="EMBL" id="MCF1715146.1"/>
    </source>
</evidence>
<organism evidence="6 7">
    <name type="scientific">Flavihumibacter fluminis</name>
    <dbReference type="NCBI Taxonomy" id="2909236"/>
    <lineage>
        <taxon>Bacteria</taxon>
        <taxon>Pseudomonadati</taxon>
        <taxon>Bacteroidota</taxon>
        <taxon>Chitinophagia</taxon>
        <taxon>Chitinophagales</taxon>
        <taxon>Chitinophagaceae</taxon>
        <taxon>Flavihumibacter</taxon>
    </lineage>
</organism>
<keyword evidence="2 4" id="KW-0238">DNA-binding</keyword>
<evidence type="ECO:0000256" key="2">
    <source>
        <dbReference type="ARBA" id="ARBA00023125"/>
    </source>
</evidence>
<evidence type="ECO:0000256" key="4">
    <source>
        <dbReference type="PROSITE-ProRule" id="PRU00335"/>
    </source>
</evidence>
<accession>A0ABS9BHG7</accession>
<dbReference type="PROSITE" id="PS50977">
    <property type="entry name" value="HTH_TETR_2"/>
    <property type="match status" value="1"/>
</dbReference>
<proteinExistence type="predicted"/>
<dbReference type="Gene3D" id="1.10.357.10">
    <property type="entry name" value="Tetracycline Repressor, domain 2"/>
    <property type="match status" value="1"/>
</dbReference>
<dbReference type="InterPro" id="IPR001647">
    <property type="entry name" value="HTH_TetR"/>
</dbReference>